<dbReference type="InterPro" id="IPR020612">
    <property type="entry name" value="Methylthiotransferase_CS"/>
</dbReference>
<dbReference type="SUPFAM" id="SSF102114">
    <property type="entry name" value="Radical SAM enzymes"/>
    <property type="match status" value="1"/>
</dbReference>
<proteinExistence type="predicted"/>
<evidence type="ECO:0000256" key="5">
    <source>
        <dbReference type="ARBA" id="ARBA00022723"/>
    </source>
</evidence>
<evidence type="ECO:0000259" key="8">
    <source>
        <dbReference type="PROSITE" id="PS51449"/>
    </source>
</evidence>
<dbReference type="EMBL" id="JRPD02000032">
    <property type="protein sequence ID" value="TLD98396.1"/>
    <property type="molecule type" value="Genomic_DNA"/>
</dbReference>
<protein>
    <submittedName>
        <fullName evidence="10">MiaB-like tRNA modifying enzyme</fullName>
        <ecNumber evidence="10">2.-.-.-</ecNumber>
    </submittedName>
    <submittedName>
        <fullName evidence="11">MiaB/RimO family radical SAM methylthiotransferase</fullName>
        <ecNumber evidence="11">2.8.4.-</ecNumber>
    </submittedName>
</protein>
<evidence type="ECO:0000259" key="9">
    <source>
        <dbReference type="PROSITE" id="PS51918"/>
    </source>
</evidence>
<gene>
    <name evidence="10" type="primary">miaB_1</name>
    <name evidence="11" type="ORF">LS73_009015</name>
    <name evidence="10" type="ORF">NCTC12714_00595</name>
</gene>
<dbReference type="RefSeq" id="WP_081955553.1">
    <property type="nucleotide sequence ID" value="NZ_FZML01000037.1"/>
</dbReference>
<dbReference type="GO" id="GO:0051539">
    <property type="term" value="F:4 iron, 4 sulfur cluster binding"/>
    <property type="evidence" value="ECO:0007669"/>
    <property type="project" value="UniProtKB-KW"/>
</dbReference>
<dbReference type="PANTHER" id="PTHR11918:SF45">
    <property type="entry name" value="THREONYLCARBAMOYLADENOSINE TRNA METHYLTHIOTRANSFERASE"/>
    <property type="match status" value="1"/>
</dbReference>
<keyword evidence="6" id="KW-0408">Iron</keyword>
<dbReference type="InterPro" id="IPR005839">
    <property type="entry name" value="Methylthiotransferase"/>
</dbReference>
<reference evidence="10 13" key="2">
    <citation type="submission" date="2018-06" db="EMBL/GenBank/DDBJ databases">
        <authorList>
            <consortium name="Pathogen Informatics"/>
            <person name="Doyle S."/>
        </authorList>
    </citation>
    <scope>NUCLEOTIDE SEQUENCE [LARGE SCALE GENOMIC DNA]</scope>
    <source>
        <strain evidence="10 13">NCTC12714</strain>
    </source>
</reference>
<dbReference type="EC" id="2.8.4.-" evidence="11"/>
<evidence type="ECO:0000313" key="13">
    <source>
        <dbReference type="Proteomes" id="UP000255139"/>
    </source>
</evidence>
<reference evidence="11 12" key="1">
    <citation type="journal article" date="2014" name="Genome Announc.">
        <title>Draft genome sequences of eight enterohepatic helicobacter species isolated from both laboratory and wild rodents.</title>
        <authorList>
            <person name="Sheh A."/>
            <person name="Shen Z."/>
            <person name="Fox J.G."/>
        </authorList>
    </citation>
    <scope>NUCLEOTIDE SEQUENCE [LARGE SCALE GENOMIC DNA]</scope>
    <source>
        <strain evidence="11 12">ST1</strain>
    </source>
</reference>
<evidence type="ECO:0000313" key="12">
    <source>
        <dbReference type="Proteomes" id="UP000029922"/>
    </source>
</evidence>
<dbReference type="PROSITE" id="PS01278">
    <property type="entry name" value="MTTASE_RADICAL"/>
    <property type="match status" value="1"/>
</dbReference>
<keyword evidence="13" id="KW-1185">Reference proteome</keyword>
<keyword evidence="3 10" id="KW-0808">Transferase</keyword>
<dbReference type="InterPro" id="IPR058240">
    <property type="entry name" value="rSAM_sf"/>
</dbReference>
<dbReference type="AlphaFoldDB" id="A0A377PT67"/>
<dbReference type="NCBIfam" id="TIGR00089">
    <property type="entry name" value="MiaB/RimO family radical SAM methylthiotransferase"/>
    <property type="match status" value="1"/>
</dbReference>
<dbReference type="InterPro" id="IPR007197">
    <property type="entry name" value="rSAM"/>
</dbReference>
<keyword evidence="2" id="KW-0004">4Fe-4S</keyword>
<dbReference type="InterPro" id="IPR006638">
    <property type="entry name" value="Elp3/MiaA/NifB-like_rSAM"/>
</dbReference>
<dbReference type="GO" id="GO:0035598">
    <property type="term" value="F:tRNA (N(6)-L-threonylcarbamoyladenosine(37)-C(2))-methylthiotransferase activity"/>
    <property type="evidence" value="ECO:0007669"/>
    <property type="project" value="TreeGrafter"/>
</dbReference>
<keyword evidence="7" id="KW-0411">Iron-sulfur</keyword>
<organism evidence="10 13">
    <name type="scientific">Helicobacter muridarum</name>
    <dbReference type="NCBI Taxonomy" id="216"/>
    <lineage>
        <taxon>Bacteria</taxon>
        <taxon>Pseudomonadati</taxon>
        <taxon>Campylobacterota</taxon>
        <taxon>Epsilonproteobacteria</taxon>
        <taxon>Campylobacterales</taxon>
        <taxon>Helicobacteraceae</taxon>
        <taxon>Helicobacter</taxon>
    </lineage>
</organism>
<dbReference type="SMART" id="SM00729">
    <property type="entry name" value="Elp3"/>
    <property type="match status" value="1"/>
</dbReference>
<dbReference type="GO" id="GO:0046872">
    <property type="term" value="F:metal ion binding"/>
    <property type="evidence" value="ECO:0007669"/>
    <property type="project" value="UniProtKB-KW"/>
</dbReference>
<sequence length="488" mass="55574">MLKVYFKTFGCRSNLYDTQVMINSLKGYSLIEDAMQADIVVINSCTVTNKADREVRSYAKKYSQLGKKVIFTGCGVKHLGESLFQKNLAFTVFAHSYKENITDIISSNKRVLIAKDKTSKHIDSTLIPNIIGKVRAFIKIQEGCNFSCSYCIIPSVRGMARSFPQEHILEQIKLLASNHVSEVILTGTNIGSYGFDTNTHIADLITMIHNINGIKRIRLGSLEPSQIDSKFLEILQLPKLERHLHIALQHTSPTMLKIMNRKNTFQKDLELFEYISSMGFSLGTDYIVGHYGESEEIFQEAVLNLEKLPLTHIHLFIYSPRTGTKSAINKDKLQSINGAVAKKRLKIIQDIVKKKNEKFRVNILNKQIPLKILIDGQKQISLPSKQNIQKYIWTDIKVLDIKQTNLPQISQDRHNKNNDNFAFSNSSITDVTTLQQCYTGLDQYFNRIFIPNDLLQNDIQKGSWLDIKNYALCKEYANANIAINGWDS</sequence>
<dbReference type="CDD" id="cd01335">
    <property type="entry name" value="Radical_SAM"/>
    <property type="match status" value="1"/>
</dbReference>
<accession>A0A377PT67</accession>
<dbReference type="PROSITE" id="PS51918">
    <property type="entry name" value="RADICAL_SAM"/>
    <property type="match status" value="1"/>
</dbReference>
<keyword evidence="5" id="KW-0479">Metal-binding</keyword>
<dbReference type="Proteomes" id="UP000029922">
    <property type="component" value="Unassembled WGS sequence"/>
</dbReference>
<dbReference type="Pfam" id="PF04055">
    <property type="entry name" value="Radical_SAM"/>
    <property type="match status" value="1"/>
</dbReference>
<keyword evidence="4" id="KW-0949">S-adenosyl-L-methionine</keyword>
<dbReference type="Gene3D" id="3.40.50.12160">
    <property type="entry name" value="Methylthiotransferase, N-terminal domain"/>
    <property type="match status" value="1"/>
</dbReference>
<evidence type="ECO:0000313" key="10">
    <source>
        <dbReference type="EMBL" id="STQ85807.1"/>
    </source>
</evidence>
<evidence type="ECO:0000256" key="7">
    <source>
        <dbReference type="ARBA" id="ARBA00023014"/>
    </source>
</evidence>
<feature type="domain" description="MTTase N-terminal" evidence="8">
    <location>
        <begin position="2"/>
        <end position="110"/>
    </location>
</feature>
<dbReference type="InterPro" id="IPR013848">
    <property type="entry name" value="Methylthiotransferase_N"/>
</dbReference>
<dbReference type="Pfam" id="PF00919">
    <property type="entry name" value="UPF0004"/>
    <property type="match status" value="1"/>
</dbReference>
<evidence type="ECO:0000256" key="3">
    <source>
        <dbReference type="ARBA" id="ARBA00022679"/>
    </source>
</evidence>
<dbReference type="Proteomes" id="UP000255139">
    <property type="component" value="Unassembled WGS sequence"/>
</dbReference>
<comment type="cofactor">
    <cofactor evidence="1">
        <name>[4Fe-4S] cluster</name>
        <dbReference type="ChEBI" id="CHEBI:49883"/>
    </cofactor>
</comment>
<evidence type="ECO:0000313" key="11">
    <source>
        <dbReference type="EMBL" id="TLD98396.1"/>
    </source>
</evidence>
<evidence type="ECO:0000256" key="4">
    <source>
        <dbReference type="ARBA" id="ARBA00022691"/>
    </source>
</evidence>
<dbReference type="OrthoDB" id="9805215at2"/>
<evidence type="ECO:0000256" key="1">
    <source>
        <dbReference type="ARBA" id="ARBA00001966"/>
    </source>
</evidence>
<evidence type="ECO:0000256" key="2">
    <source>
        <dbReference type="ARBA" id="ARBA00022485"/>
    </source>
</evidence>
<dbReference type="SFLD" id="SFLDG01082">
    <property type="entry name" value="B12-binding_domain_containing"/>
    <property type="match status" value="1"/>
</dbReference>
<dbReference type="Gene3D" id="3.80.30.20">
    <property type="entry name" value="tm_1862 like domain"/>
    <property type="match status" value="1"/>
</dbReference>
<name>A0A377PT67_9HELI</name>
<evidence type="ECO:0000256" key="6">
    <source>
        <dbReference type="ARBA" id="ARBA00023004"/>
    </source>
</evidence>
<dbReference type="InterPro" id="IPR038135">
    <property type="entry name" value="Methylthiotransferase_N_sf"/>
</dbReference>
<dbReference type="PANTHER" id="PTHR11918">
    <property type="entry name" value="RADICAL SAM PROTEINS"/>
    <property type="match status" value="1"/>
</dbReference>
<dbReference type="EC" id="2.-.-.-" evidence="10"/>
<feature type="domain" description="Radical SAM core" evidence="9">
    <location>
        <begin position="130"/>
        <end position="358"/>
    </location>
</feature>
<dbReference type="EMBL" id="UGJE01000002">
    <property type="protein sequence ID" value="STQ85807.1"/>
    <property type="molecule type" value="Genomic_DNA"/>
</dbReference>
<dbReference type="InterPro" id="IPR023404">
    <property type="entry name" value="rSAM_horseshoe"/>
</dbReference>
<dbReference type="PROSITE" id="PS51449">
    <property type="entry name" value="MTTASE_N"/>
    <property type="match status" value="1"/>
</dbReference>
<dbReference type="SFLD" id="SFLDS00029">
    <property type="entry name" value="Radical_SAM"/>
    <property type="match status" value="1"/>
</dbReference>